<feature type="domain" description="LNR" evidence="8">
    <location>
        <begin position="291"/>
        <end position="333"/>
    </location>
</feature>
<dbReference type="InterPro" id="IPR031358">
    <property type="entry name" value="Stealth_CR1"/>
</dbReference>
<dbReference type="Pfam" id="PF17103">
    <property type="entry name" value="Stealth_CR4"/>
    <property type="match status" value="1"/>
</dbReference>
<dbReference type="InterPro" id="IPR031357">
    <property type="entry name" value="Stealth_CR3"/>
</dbReference>
<evidence type="ECO:0000256" key="2">
    <source>
        <dbReference type="ARBA" id="ARBA00022679"/>
    </source>
</evidence>
<comment type="caution">
    <text evidence="9">The sequence shown here is derived from an EMBL/GenBank/DDBJ whole genome shotgun (WGS) entry which is preliminary data.</text>
</comment>
<name>A0AAV2Z5W7_9STRA</name>
<evidence type="ECO:0000256" key="4">
    <source>
        <dbReference type="ARBA" id="ARBA00023157"/>
    </source>
</evidence>
<dbReference type="SMART" id="SM00004">
    <property type="entry name" value="NL"/>
    <property type="match status" value="2"/>
</dbReference>
<dbReference type="Proteomes" id="UP001146120">
    <property type="component" value="Unassembled WGS sequence"/>
</dbReference>
<feature type="region of interest" description="Disordered" evidence="6">
    <location>
        <begin position="1273"/>
        <end position="1295"/>
    </location>
</feature>
<keyword evidence="3" id="KW-0677">Repeat</keyword>
<evidence type="ECO:0000313" key="9">
    <source>
        <dbReference type="EMBL" id="DBA01105.1"/>
    </source>
</evidence>
<sequence length="1295" mass="146080">MENMSARSRRAIVDDDQDQGGGRLNRLLALLTAVLAAACAFLYVSRAPEDRDNIGHIRADEFLSYGPIDVVYTWVNGTDPRWKAEKEYWHKHWIASLTGQPLPKKRDDTVVGKDTANADNRFRDNEELRYSLRSLEKYAPWIRHVYVVTDGQIPSWLDIECPKVSIIKHRDIFENSSHLPVFSSPAIEWNLDNIPGLSDNFLYFNDDVFLGSKVHPEDFISQKGVQKVYLAWEIPLCAQGCWDFWLQNGRCDKGCNVTACDFDMGDCGCDVDVDGNMQCDPVKIASIQEAAPKPPKISDHICSGACHFRWIGDNTCDPSCNITTCGFDGGDCGMNLFDQLHTVDVRHNETLVEVPLAANATYLNLTRVFGVNGTVTAASHDNDQLIRHATVFETEMKLLFVFGRDEDGDPMTNSALVSVVGTDVNGTVIELEFALTRGSKWISSDFDGGFYTYKNSSIKPRHVKLPFGFRHAEFKMAKWAQPKPTPAPGAHGQIIDTAPVVEKQPPLMEMYLPFNVTKKALRHGEVVVVAMEAQFRLHDAVQDYWANAGLECQVHIPREFSEDRDKPKLLKSAATSALVKSPEKDATGTPSESPSTSGEAAAVEGDSTPTSDTPTTEAVKADTGSSQSSDVVTITFDMLEESKSDKLSADAQTLYAEKEPEPFRPGIPVCQVVDGKGILMRVYLPTPVTRTAAEPEVAPTEVPKQPAQVPSPLPIDPDTRSPVEVPPKSAPAPVAKKDKPKPPPEPKPDVPQVLDGKICFKNAEEMTAKRYCFTIAIGSYYPHYAFASYTPPVVAPPKVVYQPYLGEESALIELESSCIDTTLRELGLRPRDCKAVEVPHPIVIAAEEEKARQDPAHKNAEEGRRLACEAKKRRMEEQERLEEEAELRRKRGGASIVVIDYLVNNWNNLKDLLNLHVVEETFEDIEDVEYEDVCKPYFHDPEASAQITAANAEALLSNDTFGDSLRYVNKLYNRVFGKAQSRRRVPSHMPFMLQKKIIREIKTRWRKEYDATSAHRFRHPNDFQFSFSYFHYLMNRNKINPPTLEFIWKEYLDANRNGILDENEVLTVASLAYGDYPSDAFVEEVRTCLQPPKQEKVMEKSTAQGSVLVAETLTPHITFESLAACTETADKLIKNVRKEKMFELMPEDEVTFHMLSDQYRYAWNQMLGTRARRTKFVCINDDMKYPNPSVSQILHELFLAIWPKRSQFELPYHLKNRFTHIDDYNLANERRNHYIAGGCVIVLLLFAFFWSDLKALFGFQEIARARRESASALSADLHREQEEDDDDDNHGRRRG</sequence>
<feature type="domain" description="LNR" evidence="8">
    <location>
        <begin position="230"/>
        <end position="268"/>
    </location>
</feature>
<evidence type="ECO:0000256" key="3">
    <source>
        <dbReference type="ARBA" id="ARBA00022737"/>
    </source>
</evidence>
<dbReference type="Pfam" id="PF00066">
    <property type="entry name" value="Notch"/>
    <property type="match status" value="2"/>
</dbReference>
<evidence type="ECO:0000256" key="1">
    <source>
        <dbReference type="ARBA" id="ARBA00007583"/>
    </source>
</evidence>
<dbReference type="PANTHER" id="PTHR24045">
    <property type="match status" value="1"/>
</dbReference>
<keyword evidence="2" id="KW-0808">Transferase</keyword>
<feature type="transmembrane region" description="Helical" evidence="7">
    <location>
        <begin position="27"/>
        <end position="44"/>
    </location>
</feature>
<protein>
    <recommendedName>
        <fullName evidence="8">LNR domain-containing protein</fullName>
    </recommendedName>
</protein>
<evidence type="ECO:0000256" key="5">
    <source>
        <dbReference type="ARBA" id="ARBA00023180"/>
    </source>
</evidence>
<evidence type="ECO:0000256" key="7">
    <source>
        <dbReference type="SAM" id="Phobius"/>
    </source>
</evidence>
<feature type="compositionally biased region" description="Low complexity" evidence="6">
    <location>
        <begin position="587"/>
        <end position="616"/>
    </location>
</feature>
<feature type="region of interest" description="Disordered" evidence="6">
    <location>
        <begin position="693"/>
        <end position="752"/>
    </location>
</feature>
<keyword evidence="5" id="KW-0325">Glycoprotein</keyword>
<evidence type="ECO:0000256" key="6">
    <source>
        <dbReference type="SAM" id="MobiDB-lite"/>
    </source>
</evidence>
<dbReference type="Gene3D" id="3.30.300.320">
    <property type="match status" value="1"/>
</dbReference>
<dbReference type="PANTHER" id="PTHR24045:SF0">
    <property type="entry name" value="N-ACETYLGLUCOSAMINE-1-PHOSPHOTRANSFERASE SUBUNITS ALPHA_BETA"/>
    <property type="match status" value="1"/>
</dbReference>
<keyword evidence="7" id="KW-0812">Transmembrane</keyword>
<feature type="transmembrane region" description="Helical" evidence="7">
    <location>
        <begin position="1234"/>
        <end position="1257"/>
    </location>
</feature>
<dbReference type="EMBL" id="DAKRPA010000053">
    <property type="protein sequence ID" value="DBA01105.1"/>
    <property type="molecule type" value="Genomic_DNA"/>
</dbReference>
<feature type="region of interest" description="Disordered" evidence="6">
    <location>
        <begin position="575"/>
        <end position="629"/>
    </location>
</feature>
<dbReference type="Pfam" id="PF11380">
    <property type="entry name" value="Stealth_CR2"/>
    <property type="match status" value="1"/>
</dbReference>
<accession>A0AAV2Z5W7</accession>
<dbReference type="InterPro" id="IPR018247">
    <property type="entry name" value="EF_Hand_1_Ca_BS"/>
</dbReference>
<comment type="similarity">
    <text evidence="1">Belongs to the stealth family.</text>
</comment>
<reference evidence="9" key="1">
    <citation type="submission" date="2022-11" db="EMBL/GenBank/DDBJ databases">
        <authorList>
            <person name="Morgan W.R."/>
            <person name="Tartar A."/>
        </authorList>
    </citation>
    <scope>NUCLEOTIDE SEQUENCE</scope>
    <source>
        <strain evidence="9">ARSEF 373</strain>
    </source>
</reference>
<dbReference type="Pfam" id="PF17102">
    <property type="entry name" value="Stealth_CR3"/>
    <property type="match status" value="1"/>
</dbReference>
<dbReference type="GO" id="GO:0016772">
    <property type="term" value="F:transferase activity, transferring phosphorus-containing groups"/>
    <property type="evidence" value="ECO:0007669"/>
    <property type="project" value="InterPro"/>
</dbReference>
<gene>
    <name evidence="9" type="ORF">N0F65_001733</name>
</gene>
<evidence type="ECO:0000259" key="8">
    <source>
        <dbReference type="SMART" id="SM00004"/>
    </source>
</evidence>
<dbReference type="PROSITE" id="PS00018">
    <property type="entry name" value="EF_HAND_1"/>
    <property type="match status" value="1"/>
</dbReference>
<reference evidence="9" key="2">
    <citation type="journal article" date="2023" name="Microbiol Resour">
        <title>Decontamination and Annotation of the Draft Genome Sequence of the Oomycete Lagenidium giganteum ARSEF 373.</title>
        <authorList>
            <person name="Morgan W.R."/>
            <person name="Tartar A."/>
        </authorList>
    </citation>
    <scope>NUCLEOTIDE SEQUENCE</scope>
    <source>
        <strain evidence="9">ARSEF 373</strain>
    </source>
</reference>
<organism evidence="9 10">
    <name type="scientific">Lagenidium giganteum</name>
    <dbReference type="NCBI Taxonomy" id="4803"/>
    <lineage>
        <taxon>Eukaryota</taxon>
        <taxon>Sar</taxon>
        <taxon>Stramenopiles</taxon>
        <taxon>Oomycota</taxon>
        <taxon>Peronosporomycetes</taxon>
        <taxon>Pythiales</taxon>
        <taxon>Pythiaceae</taxon>
    </lineage>
</organism>
<feature type="compositionally biased region" description="Basic and acidic residues" evidence="6">
    <location>
        <begin position="735"/>
        <end position="748"/>
    </location>
</feature>
<keyword evidence="7" id="KW-1133">Transmembrane helix</keyword>
<keyword evidence="7" id="KW-0472">Membrane</keyword>
<keyword evidence="4" id="KW-1015">Disulfide bond</keyword>
<dbReference type="InterPro" id="IPR047141">
    <property type="entry name" value="Stealth"/>
</dbReference>
<dbReference type="InterPro" id="IPR031356">
    <property type="entry name" value="Stealth_CR4"/>
</dbReference>
<dbReference type="GO" id="GO:0005794">
    <property type="term" value="C:Golgi apparatus"/>
    <property type="evidence" value="ECO:0007669"/>
    <property type="project" value="TreeGrafter"/>
</dbReference>
<dbReference type="InterPro" id="IPR000800">
    <property type="entry name" value="Notch_dom"/>
</dbReference>
<evidence type="ECO:0000313" key="10">
    <source>
        <dbReference type="Proteomes" id="UP001146120"/>
    </source>
</evidence>
<keyword evidence="10" id="KW-1185">Reference proteome</keyword>
<dbReference type="Pfam" id="PF17101">
    <property type="entry name" value="Stealth_CR1"/>
    <property type="match status" value="1"/>
</dbReference>
<dbReference type="InterPro" id="IPR021520">
    <property type="entry name" value="Stealth_CR2"/>
</dbReference>
<proteinExistence type="inferred from homology"/>